<protein>
    <submittedName>
        <fullName evidence="1">Uncharacterized protein</fullName>
    </submittedName>
</protein>
<sequence length="157" mass="18212">MTNPVPAPSTDPPNTRDGSSIWWIRKQEKERQTCLDYLKYEESYVRIKCGSISKKKKSNYSASQALRSSCNKDMVKYEDAWASTTRTRALNERFNKKISPARTQSPGWSVYRPAESLPLGSRLCCPTLRAHIFHFTLEETWIIKKDLDPLNRLWTPL</sequence>
<reference evidence="1" key="1">
    <citation type="journal article" date="2022" name="Int. J. Mol. Sci.">
        <title>Draft Genome of Tanacetum Coccineum: Genomic Comparison of Closely Related Tanacetum-Family Plants.</title>
        <authorList>
            <person name="Yamashiro T."/>
            <person name="Shiraishi A."/>
            <person name="Nakayama K."/>
            <person name="Satake H."/>
        </authorList>
    </citation>
    <scope>NUCLEOTIDE SEQUENCE</scope>
</reference>
<organism evidence="1 2">
    <name type="scientific">Tanacetum coccineum</name>
    <dbReference type="NCBI Taxonomy" id="301880"/>
    <lineage>
        <taxon>Eukaryota</taxon>
        <taxon>Viridiplantae</taxon>
        <taxon>Streptophyta</taxon>
        <taxon>Embryophyta</taxon>
        <taxon>Tracheophyta</taxon>
        <taxon>Spermatophyta</taxon>
        <taxon>Magnoliopsida</taxon>
        <taxon>eudicotyledons</taxon>
        <taxon>Gunneridae</taxon>
        <taxon>Pentapetalae</taxon>
        <taxon>asterids</taxon>
        <taxon>campanulids</taxon>
        <taxon>Asterales</taxon>
        <taxon>Asteraceae</taxon>
        <taxon>Asteroideae</taxon>
        <taxon>Anthemideae</taxon>
        <taxon>Anthemidinae</taxon>
        <taxon>Tanacetum</taxon>
    </lineage>
</organism>
<comment type="caution">
    <text evidence="1">The sequence shown here is derived from an EMBL/GenBank/DDBJ whole genome shotgun (WGS) entry which is preliminary data.</text>
</comment>
<evidence type="ECO:0000313" key="1">
    <source>
        <dbReference type="EMBL" id="GJT90582.1"/>
    </source>
</evidence>
<keyword evidence="2" id="KW-1185">Reference proteome</keyword>
<dbReference type="EMBL" id="BQNB010019935">
    <property type="protein sequence ID" value="GJT90582.1"/>
    <property type="molecule type" value="Genomic_DNA"/>
</dbReference>
<dbReference type="Proteomes" id="UP001151760">
    <property type="component" value="Unassembled WGS sequence"/>
</dbReference>
<name>A0ABQ5HTI1_9ASTR</name>
<proteinExistence type="predicted"/>
<reference evidence="1" key="2">
    <citation type="submission" date="2022-01" db="EMBL/GenBank/DDBJ databases">
        <authorList>
            <person name="Yamashiro T."/>
            <person name="Shiraishi A."/>
            <person name="Satake H."/>
            <person name="Nakayama K."/>
        </authorList>
    </citation>
    <scope>NUCLEOTIDE SEQUENCE</scope>
</reference>
<gene>
    <name evidence="1" type="ORF">Tco_1079427</name>
</gene>
<evidence type="ECO:0000313" key="2">
    <source>
        <dbReference type="Proteomes" id="UP001151760"/>
    </source>
</evidence>
<accession>A0ABQ5HTI1</accession>